<gene>
    <name evidence="1" type="ORF">GPA_35000</name>
</gene>
<dbReference type="NCBIfam" id="NF041551">
    <property type="entry name" value="YlcI_YnfO_N"/>
    <property type="match status" value="1"/>
</dbReference>
<name>D6EBV7_9ACTN</name>
<sequence>MTMSYKELIKSGVDATDIQQYLVDGEMTAITIRIPKNLRDSAKEAAELRGMSFSALIRKCLIDELSNVERG</sequence>
<dbReference type="BioCyc" id="GPAM657308:GPA_RS16240-MONOMER"/>
<dbReference type="Pfam" id="PF19807">
    <property type="entry name" value="DUF6290"/>
    <property type="match status" value="1"/>
</dbReference>
<dbReference type="HOGENOM" id="CLU_2701150_0_0_11"/>
<dbReference type="SUPFAM" id="SSF47598">
    <property type="entry name" value="Ribbon-helix-helix"/>
    <property type="match status" value="1"/>
</dbReference>
<protein>
    <submittedName>
        <fullName evidence="1">Uncharacterized protein</fullName>
    </submittedName>
</protein>
<dbReference type="GO" id="GO:0006355">
    <property type="term" value="P:regulation of DNA-templated transcription"/>
    <property type="evidence" value="ECO:0007669"/>
    <property type="project" value="InterPro"/>
</dbReference>
<organism evidence="1 2">
    <name type="scientific">Gordonibacter pamelaeae 7-10-1-b</name>
    <dbReference type="NCBI Taxonomy" id="657308"/>
    <lineage>
        <taxon>Bacteria</taxon>
        <taxon>Bacillati</taxon>
        <taxon>Actinomycetota</taxon>
        <taxon>Coriobacteriia</taxon>
        <taxon>Eggerthellales</taxon>
        <taxon>Eggerthellaceae</taxon>
        <taxon>Gordonibacter</taxon>
    </lineage>
</organism>
<evidence type="ECO:0000313" key="2">
    <source>
        <dbReference type="Proteomes" id="UP000008805"/>
    </source>
</evidence>
<accession>D6EBV7</accession>
<dbReference type="Proteomes" id="UP000008805">
    <property type="component" value="Chromosome"/>
</dbReference>
<reference evidence="1 2" key="1">
    <citation type="submission" date="2010-03" db="EMBL/GenBank/DDBJ databases">
        <title>The genome sequence of Gordonibacter pamelaeae 7-10-1-bT.</title>
        <authorList>
            <consortium name="metaHIT consortium -- http://www.metahit.eu/"/>
            <person name="Pajon A."/>
            <person name="Turner K."/>
            <person name="Parkhill J."/>
            <person name="Timmis K."/>
            <person name="Oxley A."/>
            <person name="Wurdemann D."/>
        </authorList>
    </citation>
    <scope>NUCLEOTIDE SEQUENCE [LARGE SCALE GENOMIC DNA]</scope>
    <source>
        <strain evidence="2">7-10-1-b</strain>
    </source>
</reference>
<evidence type="ECO:0000313" key="1">
    <source>
        <dbReference type="EMBL" id="CBL05204.1"/>
    </source>
</evidence>
<dbReference type="InterPro" id="IPR010985">
    <property type="entry name" value="Ribbon_hlx_hlx"/>
</dbReference>
<keyword evidence="2" id="KW-1185">Reference proteome</keyword>
<dbReference type="KEGG" id="gpa:GPA_35000"/>
<reference evidence="1 2" key="2">
    <citation type="submission" date="2010-03" db="EMBL/GenBank/DDBJ databases">
        <authorList>
            <person name="Pajon A."/>
        </authorList>
    </citation>
    <scope>NUCLEOTIDE SEQUENCE [LARGE SCALE GENOMIC DNA]</scope>
    <source>
        <strain evidence="2">7-10-1-b</strain>
    </source>
</reference>
<dbReference type="InterPro" id="IPR046257">
    <property type="entry name" value="DUF6290"/>
</dbReference>
<dbReference type="AlphaFoldDB" id="D6EBV7"/>
<dbReference type="EMBL" id="FP929047">
    <property type="protein sequence ID" value="CBL05204.1"/>
    <property type="molecule type" value="Genomic_DNA"/>
</dbReference>
<proteinExistence type="predicted"/>